<dbReference type="EMBL" id="BX571965">
    <property type="protein sequence ID" value="CAH34744.1"/>
    <property type="molecule type" value="Genomic_DNA"/>
</dbReference>
<dbReference type="STRING" id="272560.BPSL0751"/>
<gene>
    <name evidence="1" type="ordered locus">BPSL0751</name>
</gene>
<accession>Q63WY8</accession>
<dbReference type="AlphaFoldDB" id="Q63WY8"/>
<keyword evidence="2" id="KW-1185">Reference proteome</keyword>
<reference evidence="1 2" key="1">
    <citation type="journal article" date="2004" name="Proc. Natl. Acad. Sci. U.S.A.">
        <title>Genomic plasticity of the causative agent of melioidosis, Burkholderia pseudomallei.</title>
        <authorList>
            <person name="Holden M.T.G."/>
            <person name="Titball R.W."/>
            <person name="Peacock S.J."/>
            <person name="Cerdeno-Tarraga A.M."/>
            <person name="Atkins T."/>
            <person name="Crossman L.C."/>
            <person name="Pitt T."/>
            <person name="Churcher C."/>
            <person name="Mungall K."/>
            <person name="Bentley S.D."/>
            <person name="Sebaihia M."/>
            <person name="Thomson N.R."/>
            <person name="Bason N."/>
            <person name="Beacham I.R."/>
            <person name="Brooks K."/>
            <person name="Brown K.A."/>
            <person name="Brown N.F."/>
            <person name="Challis G.L."/>
            <person name="Cherevach I."/>
            <person name="Chillingworth T."/>
            <person name="Cronin A."/>
            <person name="Crosset B."/>
            <person name="Davis P."/>
            <person name="DeShazer D."/>
            <person name="Feltwell T."/>
            <person name="Fraser A."/>
            <person name="Hance Z."/>
            <person name="Hauser H."/>
            <person name="Holroyd S."/>
            <person name="Jagels K."/>
            <person name="Keith K.E."/>
            <person name="Maddison M."/>
            <person name="Moule S."/>
            <person name="Price C."/>
            <person name="Quail M.A."/>
            <person name="Rabbinowitsch E."/>
            <person name="Rutherford K."/>
            <person name="Sanders M."/>
            <person name="Simmonds M."/>
            <person name="Songsivilai S."/>
            <person name="Stevens K."/>
            <person name="Tumapa S."/>
            <person name="Vesaratchavest M."/>
            <person name="Whitehead S."/>
            <person name="Yeats C."/>
            <person name="Barrell B.G."/>
            <person name="Oyston P.C.F."/>
            <person name="Parkhill J."/>
        </authorList>
    </citation>
    <scope>NUCLEOTIDE SEQUENCE [LARGE SCALE GENOMIC DNA]</scope>
    <source>
        <strain evidence="1 2">K96243</strain>
    </source>
</reference>
<dbReference type="KEGG" id="bps:BPSL0751"/>
<dbReference type="eggNOG" id="ENOG502ZA60">
    <property type="taxonomic scope" value="Bacteria"/>
</dbReference>
<protein>
    <submittedName>
        <fullName evidence="1">Uncharacterized protein</fullName>
    </submittedName>
</protein>
<evidence type="ECO:0000313" key="2">
    <source>
        <dbReference type="Proteomes" id="UP000000605"/>
    </source>
</evidence>
<dbReference type="Proteomes" id="UP000000605">
    <property type="component" value="Chromosome 1"/>
</dbReference>
<dbReference type="RefSeq" id="WP_011204880.1">
    <property type="nucleotide sequence ID" value="NC_006350.1"/>
</dbReference>
<dbReference type="PATRIC" id="fig|272560.51.peg.855"/>
<sequence>MDKKTRGAWLVHHSRKVQATTNQDFDAIGFSGKCGILLSALAGEDGQSQLTRRRVDRLAQANHLSPKTEVPAILLELERQRLINTNATHVEVLGLSGHRILEHTSTIFEESDREAFEDAVLDLSELASESPLTDRHASELLADTHKLSSQQVSDTLRLGTGIGFFDAEPISASEKLLFNGNLFRRDDARRINGVLSTLKPNEAGLVQELNAQLQSAGCLPLTSATKVLGEELFKSLHSIGMFDVNAVGNDSGKSYFVTRPAAFSKFSNSIADDALDLAKAFVASLTYGMTQSSYYRGRIQAISLLMNKLIRGGEVGPATAIGSDYQALEYRGVVQVTPADKGMFTMKLLKPEVGRLALAVIEDGDITAESVAQMPGARVTEYGTPEQTREVQRKNVTEAVKMNTASILNELRTGGFGK</sequence>
<organism evidence="1 2">
    <name type="scientific">Burkholderia pseudomallei (strain K96243)</name>
    <dbReference type="NCBI Taxonomy" id="272560"/>
    <lineage>
        <taxon>Bacteria</taxon>
        <taxon>Pseudomonadati</taxon>
        <taxon>Pseudomonadota</taxon>
        <taxon>Betaproteobacteria</taxon>
        <taxon>Burkholderiales</taxon>
        <taxon>Burkholderiaceae</taxon>
        <taxon>Burkholderia</taxon>
        <taxon>pseudomallei group</taxon>
    </lineage>
</organism>
<name>Q63WY8_BURPS</name>
<evidence type="ECO:0000313" key="1">
    <source>
        <dbReference type="EMBL" id="CAH34744.1"/>
    </source>
</evidence>
<proteinExistence type="predicted"/>